<dbReference type="SUPFAM" id="SSF46785">
    <property type="entry name" value="Winged helix' DNA-binding domain"/>
    <property type="match status" value="1"/>
</dbReference>
<dbReference type="GO" id="GO:0000978">
    <property type="term" value="F:RNA polymerase II cis-regulatory region sequence-specific DNA binding"/>
    <property type="evidence" value="ECO:0007669"/>
    <property type="project" value="TreeGrafter"/>
</dbReference>
<dbReference type="PRINTS" id="PR00053">
    <property type="entry name" value="FORKHEAD"/>
</dbReference>
<evidence type="ECO:0000313" key="5">
    <source>
        <dbReference type="EMBL" id="KRY77195.1"/>
    </source>
</evidence>
<dbReference type="InterPro" id="IPR036388">
    <property type="entry name" value="WH-like_DNA-bd_sf"/>
</dbReference>
<dbReference type="PROSITE" id="PS00657">
    <property type="entry name" value="FORK_HEAD_1"/>
    <property type="match status" value="1"/>
</dbReference>
<dbReference type="PANTHER" id="PTHR11829">
    <property type="entry name" value="FORKHEAD BOX PROTEIN"/>
    <property type="match status" value="1"/>
</dbReference>
<dbReference type="EMBL" id="JYDR01000008">
    <property type="protein sequence ID" value="KRY77195.1"/>
    <property type="molecule type" value="Genomic_DNA"/>
</dbReference>
<feature type="non-terminal residue" evidence="5">
    <location>
        <position position="1"/>
    </location>
</feature>
<gene>
    <name evidence="5" type="primary">foxi1e</name>
    <name evidence="5" type="ORF">T4A_13180</name>
</gene>
<proteinExistence type="predicted"/>
<dbReference type="SMART" id="SM00339">
    <property type="entry name" value="FH"/>
    <property type="match status" value="1"/>
</dbReference>
<feature type="DNA-binding region" description="Fork-head" evidence="3">
    <location>
        <begin position="97"/>
        <end position="198"/>
    </location>
</feature>
<sequence length="326" mass="37708">SVKFGQTFCAVRKKLLVTLCYSNSNSNFNYSNYYYLLKRNYNFNYSYLDIEIMNQSPASNSAHSFVSFDDERPPPLQSSYTTDLLYTPSNRTVSLEKPPYSYVALISLAIKSHPHRRMTVAEIYRYIENHFPYYSSLQGSAKRGWQNSIRHNLSLNTCFIKIPKENMLSCSDRKGNYWTLAPDCDDMFSDGNFKRRKRIIKKTSPDERAYYTWPSFDPRQEFISSTPYRQSDQWSFYPTEIMRNEISMQRCLPPNQNNMRSFFQLPMQTQNSTFVANTLTTTTTTTTTIPNNNNNIFLPSLGPSLASPGQANLTPASTPIYLPTNI</sequence>
<dbReference type="PROSITE" id="PS50039">
    <property type="entry name" value="FORK_HEAD_3"/>
    <property type="match status" value="1"/>
</dbReference>
<evidence type="ECO:0000256" key="1">
    <source>
        <dbReference type="ARBA" id="ARBA00023125"/>
    </source>
</evidence>
<comment type="subcellular location">
    <subcellularLocation>
        <location evidence="3">Nucleus</location>
    </subcellularLocation>
</comment>
<dbReference type="PANTHER" id="PTHR11829:SF343">
    <property type="entry name" value="FORK-HEAD DOMAIN-CONTAINING PROTEIN"/>
    <property type="match status" value="1"/>
</dbReference>
<name>A0A0V1ETX9_TRIPS</name>
<dbReference type="GO" id="GO:0005634">
    <property type="term" value="C:nucleus"/>
    <property type="evidence" value="ECO:0007669"/>
    <property type="project" value="UniProtKB-SubCell"/>
</dbReference>
<keyword evidence="1 3" id="KW-0238">DNA-binding</keyword>
<accession>A0A0V1ETX9</accession>
<keyword evidence="2 3" id="KW-0539">Nucleus</keyword>
<dbReference type="Pfam" id="PF00250">
    <property type="entry name" value="Forkhead"/>
    <property type="match status" value="1"/>
</dbReference>
<evidence type="ECO:0000256" key="3">
    <source>
        <dbReference type="PROSITE-ProRule" id="PRU00089"/>
    </source>
</evidence>
<dbReference type="Gene3D" id="1.10.10.10">
    <property type="entry name" value="Winged helix-like DNA-binding domain superfamily/Winged helix DNA-binding domain"/>
    <property type="match status" value="1"/>
</dbReference>
<reference evidence="5 6" key="1">
    <citation type="submission" date="2015-01" db="EMBL/GenBank/DDBJ databases">
        <title>Evolution of Trichinella species and genotypes.</title>
        <authorList>
            <person name="Korhonen P.K."/>
            <person name="Edoardo P."/>
            <person name="Giuseppe L.R."/>
            <person name="Gasser R.B."/>
        </authorList>
    </citation>
    <scope>NUCLEOTIDE SEQUENCE [LARGE SCALE GENOMIC DNA]</scope>
    <source>
        <strain evidence="5">ISS13</strain>
    </source>
</reference>
<dbReference type="InterPro" id="IPR018122">
    <property type="entry name" value="TF_fork_head_CS_1"/>
</dbReference>
<dbReference type="PROSITE" id="PS00658">
    <property type="entry name" value="FORK_HEAD_2"/>
    <property type="match status" value="1"/>
</dbReference>
<organism evidence="5 6">
    <name type="scientific">Trichinella pseudospiralis</name>
    <name type="common">Parasitic roundworm</name>
    <dbReference type="NCBI Taxonomy" id="6337"/>
    <lineage>
        <taxon>Eukaryota</taxon>
        <taxon>Metazoa</taxon>
        <taxon>Ecdysozoa</taxon>
        <taxon>Nematoda</taxon>
        <taxon>Enoplea</taxon>
        <taxon>Dorylaimia</taxon>
        <taxon>Trichinellida</taxon>
        <taxon>Trichinellidae</taxon>
        <taxon>Trichinella</taxon>
    </lineage>
</organism>
<dbReference type="AlphaFoldDB" id="A0A0V1ETX9"/>
<feature type="domain" description="Fork-head" evidence="4">
    <location>
        <begin position="97"/>
        <end position="198"/>
    </location>
</feature>
<dbReference type="InterPro" id="IPR036390">
    <property type="entry name" value="WH_DNA-bd_sf"/>
</dbReference>
<comment type="caution">
    <text evidence="5">The sequence shown here is derived from an EMBL/GenBank/DDBJ whole genome shotgun (WGS) entry which is preliminary data.</text>
</comment>
<evidence type="ECO:0000256" key="2">
    <source>
        <dbReference type="ARBA" id="ARBA00023242"/>
    </source>
</evidence>
<dbReference type="InterPro" id="IPR030456">
    <property type="entry name" value="TF_fork_head_CS_2"/>
</dbReference>
<dbReference type="InterPro" id="IPR050211">
    <property type="entry name" value="FOX_domain-containing"/>
</dbReference>
<dbReference type="Proteomes" id="UP000054632">
    <property type="component" value="Unassembled WGS sequence"/>
</dbReference>
<dbReference type="GO" id="GO:0009653">
    <property type="term" value="P:anatomical structure morphogenesis"/>
    <property type="evidence" value="ECO:0007669"/>
    <property type="project" value="TreeGrafter"/>
</dbReference>
<evidence type="ECO:0000259" key="4">
    <source>
        <dbReference type="PROSITE" id="PS50039"/>
    </source>
</evidence>
<dbReference type="FunFam" id="1.10.10.10:FF:000598">
    <property type="entry name" value="forkhead box protein I1 isoform X2"/>
    <property type="match status" value="1"/>
</dbReference>
<evidence type="ECO:0000313" key="6">
    <source>
        <dbReference type="Proteomes" id="UP000054632"/>
    </source>
</evidence>
<dbReference type="GO" id="GO:0000981">
    <property type="term" value="F:DNA-binding transcription factor activity, RNA polymerase II-specific"/>
    <property type="evidence" value="ECO:0007669"/>
    <property type="project" value="TreeGrafter"/>
</dbReference>
<dbReference type="InterPro" id="IPR001766">
    <property type="entry name" value="Fork_head_dom"/>
</dbReference>
<protein>
    <submittedName>
        <fullName evidence="5">Forkhead box protein I1-ema</fullName>
    </submittedName>
</protein>
<dbReference type="GO" id="GO:0030154">
    <property type="term" value="P:cell differentiation"/>
    <property type="evidence" value="ECO:0007669"/>
    <property type="project" value="TreeGrafter"/>
</dbReference>